<dbReference type="PANTHER" id="PTHR35908:SF1">
    <property type="entry name" value="CONSERVED PROTEIN"/>
    <property type="match status" value="1"/>
</dbReference>
<evidence type="ECO:0000259" key="1">
    <source>
        <dbReference type="Pfam" id="PF18029"/>
    </source>
</evidence>
<dbReference type="OrthoDB" id="15077at2"/>
<dbReference type="PANTHER" id="PTHR35908">
    <property type="entry name" value="HYPOTHETICAL FUSION PROTEIN"/>
    <property type="match status" value="1"/>
</dbReference>
<gene>
    <name evidence="2" type="ORF">FNH13_08130</name>
</gene>
<accession>A0A516GG28</accession>
<keyword evidence="3" id="KW-1185">Reference proteome</keyword>
<dbReference type="Gene3D" id="3.10.180.10">
    <property type="entry name" value="2,3-Dihydroxybiphenyl 1,2-Dioxygenase, domain 1"/>
    <property type="match status" value="2"/>
</dbReference>
<protein>
    <submittedName>
        <fullName evidence="2">VOC family protein</fullName>
    </submittedName>
</protein>
<reference evidence="2 3" key="1">
    <citation type="submission" date="2019-07" db="EMBL/GenBank/DDBJ databases">
        <title>complete genome sequencing of Ornithinimicrobium sp. H23M54.</title>
        <authorList>
            <person name="Bae J.-W."/>
            <person name="Lee S.-Y."/>
        </authorList>
    </citation>
    <scope>NUCLEOTIDE SEQUENCE [LARGE SCALE GENOMIC DNA]</scope>
    <source>
        <strain evidence="2 3">H23M54</strain>
    </source>
</reference>
<dbReference type="Proteomes" id="UP000315395">
    <property type="component" value="Chromosome"/>
</dbReference>
<evidence type="ECO:0000313" key="3">
    <source>
        <dbReference type="Proteomes" id="UP000315395"/>
    </source>
</evidence>
<proteinExistence type="predicted"/>
<dbReference type="EMBL" id="CP041616">
    <property type="protein sequence ID" value="QDO90290.1"/>
    <property type="molecule type" value="Genomic_DNA"/>
</dbReference>
<dbReference type="Pfam" id="PF18029">
    <property type="entry name" value="Glyoxalase_6"/>
    <property type="match status" value="2"/>
</dbReference>
<dbReference type="InterPro" id="IPR029068">
    <property type="entry name" value="Glyas_Bleomycin-R_OHBP_Dase"/>
</dbReference>
<dbReference type="AlphaFoldDB" id="A0A516GG28"/>
<dbReference type="KEGG" id="orz:FNH13_08130"/>
<dbReference type="CDD" id="cd06587">
    <property type="entry name" value="VOC"/>
    <property type="match status" value="1"/>
</dbReference>
<dbReference type="SUPFAM" id="SSF54593">
    <property type="entry name" value="Glyoxalase/Bleomycin resistance protein/Dihydroxybiphenyl dioxygenase"/>
    <property type="match status" value="1"/>
</dbReference>
<sequence length="450" mass="48542">MTAKQFQEAEGTGDWRVLGLGAGAWFGADSHTAGAEFAARAQRVASSAGGQGTASPAPEVSAPVQGVPLEISVRGQGVQVRLPLGPSDDGLMSAHVDVARMISAAAQELSLVAEPTVLQDVQLAMDTIDQAAVLPFWQAALGYDPVGEEDLLDPLHRHPPIWFQDQDAPRPLRNRIHLDSVMSQEIAVATVEALRDSRGTVNDHGYYATVADVEGNEVDVLPLQDGSDRWQGPDTEDWRLVFSAIACYPVTSPDQAGQLVQAVAALADEADLPLSIDVRITGTGQPLVIVDSGKDRWEMTEGYEALAARVQEAARGMGLTADVSAPRFVQVGIDAVDIPAVREFWRVALGYEQDPRDGVTDIVDPRQLNVPFFLQGLDATDEARRAQRNRIHVDLFLAHDQVAARLEAVRAAGGTVVRDQAPIWWTVADPEGNEIDITTSFGREEHFSTE</sequence>
<dbReference type="InterPro" id="IPR041581">
    <property type="entry name" value="Glyoxalase_6"/>
</dbReference>
<feature type="domain" description="Glyoxalase-like" evidence="1">
    <location>
        <begin position="122"/>
        <end position="220"/>
    </location>
</feature>
<evidence type="ECO:0000313" key="2">
    <source>
        <dbReference type="EMBL" id="QDO90290.1"/>
    </source>
</evidence>
<organism evidence="2 3">
    <name type="scientific">Ornithinimicrobium ciconiae</name>
    <dbReference type="NCBI Taxonomy" id="2594265"/>
    <lineage>
        <taxon>Bacteria</taxon>
        <taxon>Bacillati</taxon>
        <taxon>Actinomycetota</taxon>
        <taxon>Actinomycetes</taxon>
        <taxon>Micrococcales</taxon>
        <taxon>Ornithinimicrobiaceae</taxon>
        <taxon>Ornithinimicrobium</taxon>
    </lineage>
</organism>
<feature type="domain" description="Glyoxalase-like" evidence="1">
    <location>
        <begin position="330"/>
        <end position="437"/>
    </location>
</feature>
<name>A0A516GG28_9MICO</name>